<accession>A0A2K3DVH1</accession>
<dbReference type="EMBL" id="CM008964">
    <property type="protein sequence ID" value="PNW84537.1"/>
    <property type="molecule type" value="Genomic_DNA"/>
</dbReference>
<dbReference type="Gramene" id="PNW84537">
    <property type="protein sequence ID" value="PNW84537"/>
    <property type="gene ID" value="CHLRE_03g146787v5"/>
</dbReference>
<reference evidence="2 3" key="1">
    <citation type="journal article" date="2007" name="Science">
        <title>The Chlamydomonas genome reveals the evolution of key animal and plant functions.</title>
        <authorList>
            <person name="Merchant S.S."/>
            <person name="Prochnik S.E."/>
            <person name="Vallon O."/>
            <person name="Harris E.H."/>
            <person name="Karpowicz S.J."/>
            <person name="Witman G.B."/>
            <person name="Terry A."/>
            <person name="Salamov A."/>
            <person name="Fritz-Laylin L.K."/>
            <person name="Marechal-Drouard L."/>
            <person name="Marshall W.F."/>
            <person name="Qu L.H."/>
            <person name="Nelson D.R."/>
            <person name="Sanderfoot A.A."/>
            <person name="Spalding M.H."/>
            <person name="Kapitonov V.V."/>
            <person name="Ren Q."/>
            <person name="Ferris P."/>
            <person name="Lindquist E."/>
            <person name="Shapiro H."/>
            <person name="Lucas S.M."/>
            <person name="Grimwood J."/>
            <person name="Schmutz J."/>
            <person name="Cardol P."/>
            <person name="Cerutti H."/>
            <person name="Chanfreau G."/>
            <person name="Chen C.L."/>
            <person name="Cognat V."/>
            <person name="Croft M.T."/>
            <person name="Dent R."/>
            <person name="Dutcher S."/>
            <person name="Fernandez E."/>
            <person name="Fukuzawa H."/>
            <person name="Gonzalez-Ballester D."/>
            <person name="Gonzalez-Halphen D."/>
            <person name="Hallmann A."/>
            <person name="Hanikenne M."/>
            <person name="Hippler M."/>
            <person name="Inwood W."/>
            <person name="Jabbari K."/>
            <person name="Kalanon M."/>
            <person name="Kuras R."/>
            <person name="Lefebvre P.A."/>
            <person name="Lemaire S.D."/>
            <person name="Lobanov A.V."/>
            <person name="Lohr M."/>
            <person name="Manuell A."/>
            <person name="Meier I."/>
            <person name="Mets L."/>
            <person name="Mittag M."/>
            <person name="Mittelmeier T."/>
            <person name="Moroney J.V."/>
            <person name="Moseley J."/>
            <person name="Napoli C."/>
            <person name="Nedelcu A.M."/>
            <person name="Niyogi K."/>
            <person name="Novoselov S.V."/>
            <person name="Paulsen I.T."/>
            <person name="Pazour G."/>
            <person name="Purton S."/>
            <person name="Ral J.P."/>
            <person name="Riano-Pachon D.M."/>
            <person name="Riekhof W."/>
            <person name="Rymarquis L."/>
            <person name="Schroda M."/>
            <person name="Stern D."/>
            <person name="Umen J."/>
            <person name="Willows R."/>
            <person name="Wilson N."/>
            <person name="Zimmer S.L."/>
            <person name="Allmer J."/>
            <person name="Balk J."/>
            <person name="Bisova K."/>
            <person name="Chen C.J."/>
            <person name="Elias M."/>
            <person name="Gendler K."/>
            <person name="Hauser C."/>
            <person name="Lamb M.R."/>
            <person name="Ledford H."/>
            <person name="Long J.C."/>
            <person name="Minagawa J."/>
            <person name="Page M.D."/>
            <person name="Pan J."/>
            <person name="Pootakham W."/>
            <person name="Roje S."/>
            <person name="Rose A."/>
            <person name="Stahlberg E."/>
            <person name="Terauchi A.M."/>
            <person name="Yang P."/>
            <person name="Ball S."/>
            <person name="Bowler C."/>
            <person name="Dieckmann C.L."/>
            <person name="Gladyshev V.N."/>
            <person name="Green P."/>
            <person name="Jorgensen R."/>
            <person name="Mayfield S."/>
            <person name="Mueller-Roeber B."/>
            <person name="Rajamani S."/>
            <person name="Sayre R.T."/>
            <person name="Brokstein P."/>
            <person name="Dubchak I."/>
            <person name="Goodstein D."/>
            <person name="Hornick L."/>
            <person name="Huang Y.W."/>
            <person name="Jhaveri J."/>
            <person name="Luo Y."/>
            <person name="Martinez D."/>
            <person name="Ngau W.C."/>
            <person name="Otillar B."/>
            <person name="Poliakov A."/>
            <person name="Porter A."/>
            <person name="Szajkowski L."/>
            <person name="Werner G."/>
            <person name="Zhou K."/>
            <person name="Grigoriev I.V."/>
            <person name="Rokhsar D.S."/>
            <person name="Grossman A.R."/>
        </authorList>
    </citation>
    <scope>NUCLEOTIDE SEQUENCE [LARGE SCALE GENOMIC DNA]</scope>
    <source>
        <strain evidence="3">CC-503</strain>
    </source>
</reference>
<evidence type="ECO:0000313" key="3">
    <source>
        <dbReference type="Proteomes" id="UP000006906"/>
    </source>
</evidence>
<proteinExistence type="predicted"/>
<evidence type="ECO:0000313" key="2">
    <source>
        <dbReference type="EMBL" id="PNW84537.1"/>
    </source>
</evidence>
<gene>
    <name evidence="2" type="ORF">CHLRE_03g146787v5</name>
</gene>
<dbReference type="Proteomes" id="UP000006906">
    <property type="component" value="Chromosome 3"/>
</dbReference>
<feature type="compositionally biased region" description="Pro residues" evidence="1">
    <location>
        <begin position="197"/>
        <end position="235"/>
    </location>
</feature>
<protein>
    <submittedName>
        <fullName evidence="2">Uncharacterized protein</fullName>
    </submittedName>
</protein>
<evidence type="ECO:0000256" key="1">
    <source>
        <dbReference type="SAM" id="MobiDB-lite"/>
    </source>
</evidence>
<feature type="region of interest" description="Disordered" evidence="1">
    <location>
        <begin position="170"/>
        <end position="235"/>
    </location>
</feature>
<dbReference type="InParanoid" id="A0A2K3DVH1"/>
<feature type="region of interest" description="Disordered" evidence="1">
    <location>
        <begin position="68"/>
        <end position="141"/>
    </location>
</feature>
<sequence length="235" mass="24495">MSASIWTGGAGTPVQRRCRASAASRCRDRTSARHAAPLALLPLLALFLLLLPALALAARRMHTLWVPSTFSSSPSSTSPAAGVTIHTGGPFANRHNRHGHQPLLSSRGFNTGDAAENSPHRVRSRPAAAASPPDLIVPSSPIVPSNPAPSYPAPPSPAVVPRYPVVPSHPPPSYPVTPPSYATPQPYPVVHSHRRPPSYPPAPGNNSAPPYPPGVPSYPAYPLPPSPEPPAPAAP</sequence>
<organism evidence="2 3">
    <name type="scientific">Chlamydomonas reinhardtii</name>
    <name type="common">Chlamydomonas smithii</name>
    <dbReference type="NCBI Taxonomy" id="3055"/>
    <lineage>
        <taxon>Eukaryota</taxon>
        <taxon>Viridiplantae</taxon>
        <taxon>Chlorophyta</taxon>
        <taxon>core chlorophytes</taxon>
        <taxon>Chlorophyceae</taxon>
        <taxon>CS clade</taxon>
        <taxon>Chlamydomonadales</taxon>
        <taxon>Chlamydomonadaceae</taxon>
        <taxon>Chlamydomonas</taxon>
    </lineage>
</organism>
<dbReference type="RefSeq" id="XP_042925597.1">
    <property type="nucleotide sequence ID" value="XM_043060468.1"/>
</dbReference>
<dbReference type="AlphaFoldDB" id="A0A2K3DVH1"/>
<dbReference type="PaxDb" id="3055-EDP01373"/>
<feature type="compositionally biased region" description="Low complexity" evidence="1">
    <location>
        <begin position="125"/>
        <end position="141"/>
    </location>
</feature>
<keyword evidence="3" id="KW-1185">Reference proteome</keyword>
<dbReference type="GeneID" id="5721204"/>
<name>A0A2K3DVH1_CHLRE</name>
<dbReference type="KEGG" id="cre:CHLRE_03g146787v5"/>
<feature type="compositionally biased region" description="Low complexity" evidence="1">
    <location>
        <begin position="68"/>
        <end position="79"/>
    </location>
</feature>